<accession>A0ABT3ATD4</accession>
<sequence>MLEYWVLKKLHLVVFREILDAGFRTLTIHNPTT</sequence>
<name>A0ABT3ATD4_9CYAN</name>
<keyword evidence="2" id="KW-1185">Reference proteome</keyword>
<evidence type="ECO:0000313" key="2">
    <source>
        <dbReference type="Proteomes" id="UP001526143"/>
    </source>
</evidence>
<organism evidence="1 2">
    <name type="scientific">Plectonema radiosum NIES-515</name>
    <dbReference type="NCBI Taxonomy" id="2986073"/>
    <lineage>
        <taxon>Bacteria</taxon>
        <taxon>Bacillati</taxon>
        <taxon>Cyanobacteriota</taxon>
        <taxon>Cyanophyceae</taxon>
        <taxon>Oscillatoriophycideae</taxon>
        <taxon>Oscillatoriales</taxon>
        <taxon>Microcoleaceae</taxon>
        <taxon>Plectonema</taxon>
    </lineage>
</organism>
<protein>
    <submittedName>
        <fullName evidence="1">Uncharacterized protein</fullName>
    </submittedName>
</protein>
<comment type="caution">
    <text evidence="1">The sequence shown here is derived from an EMBL/GenBank/DDBJ whole genome shotgun (WGS) entry which is preliminary data.</text>
</comment>
<proteinExistence type="predicted"/>
<reference evidence="1 2" key="1">
    <citation type="submission" date="2022-10" db="EMBL/GenBank/DDBJ databases">
        <title>Identification of biosynthetic pathway for the production of the potent trypsin inhibitor radiosumin.</title>
        <authorList>
            <person name="Fewer D.P."/>
            <person name="Delbaje E."/>
            <person name="Ouyang X."/>
            <person name="Agostino P.D."/>
            <person name="Wahlsten M."/>
            <person name="Jokela J."/>
            <person name="Permi P."/>
            <person name="Haapaniemi E."/>
            <person name="Koistinen H."/>
        </authorList>
    </citation>
    <scope>NUCLEOTIDE SEQUENCE [LARGE SCALE GENOMIC DNA]</scope>
    <source>
        <strain evidence="1 2">NIES-515</strain>
    </source>
</reference>
<evidence type="ECO:0000313" key="1">
    <source>
        <dbReference type="EMBL" id="MCV3212384.1"/>
    </source>
</evidence>
<gene>
    <name evidence="1" type="ORF">OGM63_02365</name>
</gene>
<dbReference type="Proteomes" id="UP001526143">
    <property type="component" value="Unassembled WGS sequence"/>
</dbReference>
<dbReference type="EMBL" id="JAOWRF010000035">
    <property type="protein sequence ID" value="MCV3212384.1"/>
    <property type="molecule type" value="Genomic_DNA"/>
</dbReference>